<comment type="caution">
    <text evidence="4">The sequence shown here is derived from an EMBL/GenBank/DDBJ whole genome shotgun (WGS) entry which is preliminary data.</text>
</comment>
<dbReference type="Proteomes" id="UP000251835">
    <property type="component" value="Unassembled WGS sequence"/>
</dbReference>
<evidence type="ECO:0000259" key="3">
    <source>
        <dbReference type="PROSITE" id="PS50930"/>
    </source>
</evidence>
<evidence type="ECO:0000313" key="5">
    <source>
        <dbReference type="Proteomes" id="UP000251835"/>
    </source>
</evidence>
<reference evidence="4 5" key="1">
    <citation type="submission" date="2018-05" db="EMBL/GenBank/DDBJ databases">
        <title>Genomic Encyclopedia of Type Strains, Phase IV (KMG-IV): sequencing the most valuable type-strain genomes for metagenomic binning, comparative biology and taxonomic classification.</title>
        <authorList>
            <person name="Goeker M."/>
        </authorList>
    </citation>
    <scope>NUCLEOTIDE SEQUENCE [LARGE SCALE GENOMIC DNA]</scope>
    <source>
        <strain evidence="4 5">DSM 28579</strain>
    </source>
</reference>
<proteinExistence type="predicted"/>
<evidence type="ECO:0000256" key="1">
    <source>
        <dbReference type="PROSITE-ProRule" id="PRU00169"/>
    </source>
</evidence>
<dbReference type="Pfam" id="PF00072">
    <property type="entry name" value="Response_reg"/>
    <property type="match status" value="1"/>
</dbReference>
<dbReference type="GO" id="GO:0003677">
    <property type="term" value="F:DNA binding"/>
    <property type="evidence" value="ECO:0007669"/>
    <property type="project" value="InterPro"/>
</dbReference>
<dbReference type="Pfam" id="PF04397">
    <property type="entry name" value="LytTR"/>
    <property type="match status" value="1"/>
</dbReference>
<dbReference type="PROSITE" id="PS50930">
    <property type="entry name" value="HTH_LYTTR"/>
    <property type="match status" value="1"/>
</dbReference>
<feature type="modified residue" description="4-aspartylphosphate" evidence="1">
    <location>
        <position position="56"/>
    </location>
</feature>
<dbReference type="Gene3D" id="3.40.50.2300">
    <property type="match status" value="1"/>
</dbReference>
<dbReference type="AlphaFoldDB" id="A0A7L4UNG3"/>
<gene>
    <name evidence="4" type="ORF">C7377_1036</name>
</gene>
<feature type="domain" description="Response regulatory" evidence="2">
    <location>
        <begin position="5"/>
        <end position="116"/>
    </location>
</feature>
<accession>A0A7L4UNG3</accession>
<dbReference type="InterPro" id="IPR001789">
    <property type="entry name" value="Sig_transdc_resp-reg_receiver"/>
</dbReference>
<dbReference type="SMART" id="SM00850">
    <property type="entry name" value="LytTR"/>
    <property type="match status" value="1"/>
</dbReference>
<name>A0A7L4UNG3_BALHA</name>
<evidence type="ECO:0000259" key="2">
    <source>
        <dbReference type="PROSITE" id="PS50110"/>
    </source>
</evidence>
<dbReference type="PROSITE" id="PS50110">
    <property type="entry name" value="RESPONSE_REGULATORY"/>
    <property type="match status" value="1"/>
</dbReference>
<dbReference type="GO" id="GO:0000156">
    <property type="term" value="F:phosphorelay response regulator activity"/>
    <property type="evidence" value="ECO:0007669"/>
    <property type="project" value="InterPro"/>
</dbReference>
<dbReference type="EMBL" id="QENZ01000004">
    <property type="protein sequence ID" value="PVX50723.1"/>
    <property type="molecule type" value="Genomic_DNA"/>
</dbReference>
<protein>
    <submittedName>
        <fullName evidence="4">LytTR family two component transcriptional regulator</fullName>
    </submittedName>
</protein>
<dbReference type="InterPro" id="IPR011006">
    <property type="entry name" value="CheY-like_superfamily"/>
</dbReference>
<dbReference type="PANTHER" id="PTHR37299:SF1">
    <property type="entry name" value="STAGE 0 SPORULATION PROTEIN A HOMOLOG"/>
    <property type="match status" value="1"/>
</dbReference>
<sequence>MAKVSCLIIDDEPMAQKILQRFVAEVPILELKGVCKNAMEAMDILQTLPVDLLFLDINMPQLSGLDFYKTLPNPPDVIFTTAHPEFAVEGFEVNAVDYLLKPIAFERFLTAVNKIKERQTETKQEALWVKSDKSLHKIPFASIVYIEALGDYVKIYYDETVLLTNETLKCVLERLPGISFLQIHKSYVVNLEKITFISGNQAYCNATALPIGRKYKEEFLEKWKGQ</sequence>
<dbReference type="SUPFAM" id="SSF52172">
    <property type="entry name" value="CheY-like"/>
    <property type="match status" value="1"/>
</dbReference>
<dbReference type="SMART" id="SM00448">
    <property type="entry name" value="REC"/>
    <property type="match status" value="1"/>
</dbReference>
<dbReference type="RefSeq" id="WP_116496280.1">
    <property type="nucleotide sequence ID" value="NZ_QENZ01000004.1"/>
</dbReference>
<dbReference type="OrthoDB" id="1490554at2"/>
<dbReference type="Gene3D" id="2.40.50.1020">
    <property type="entry name" value="LytTr DNA-binding domain"/>
    <property type="match status" value="1"/>
</dbReference>
<dbReference type="InterPro" id="IPR007492">
    <property type="entry name" value="LytTR_DNA-bd_dom"/>
</dbReference>
<organism evidence="4 5">
    <name type="scientific">Balneicella halophila</name>
    <dbReference type="NCBI Taxonomy" id="1537566"/>
    <lineage>
        <taxon>Bacteria</taxon>
        <taxon>Pseudomonadati</taxon>
        <taxon>Bacteroidota</taxon>
        <taxon>Bacteroidia</taxon>
        <taxon>Bacteroidales</taxon>
        <taxon>Balneicellaceae</taxon>
        <taxon>Balneicella</taxon>
    </lineage>
</organism>
<dbReference type="InterPro" id="IPR046947">
    <property type="entry name" value="LytR-like"/>
</dbReference>
<keyword evidence="5" id="KW-1185">Reference proteome</keyword>
<evidence type="ECO:0000313" key="4">
    <source>
        <dbReference type="EMBL" id="PVX50723.1"/>
    </source>
</evidence>
<feature type="domain" description="HTH LytTR-type" evidence="3">
    <location>
        <begin position="127"/>
        <end position="194"/>
    </location>
</feature>
<dbReference type="PANTHER" id="PTHR37299">
    <property type="entry name" value="TRANSCRIPTIONAL REGULATOR-RELATED"/>
    <property type="match status" value="1"/>
</dbReference>
<keyword evidence="1" id="KW-0597">Phosphoprotein</keyword>